<feature type="region of interest" description="Disordered" evidence="14">
    <location>
        <begin position="45"/>
        <end position="79"/>
    </location>
</feature>
<evidence type="ECO:0000256" key="10">
    <source>
        <dbReference type="ARBA" id="ARBA00023244"/>
    </source>
</evidence>
<dbReference type="EnsemblMetazoa" id="XM_038211875.1">
    <property type="protein sequence ID" value="XP_038067803.1"/>
    <property type="gene ID" value="LOC119737478"/>
</dbReference>
<dbReference type="GO" id="GO:0005829">
    <property type="term" value="C:cytosol"/>
    <property type="evidence" value="ECO:0007669"/>
    <property type="project" value="TreeGrafter"/>
</dbReference>
<evidence type="ECO:0000256" key="2">
    <source>
        <dbReference type="ARBA" id="ARBA00004804"/>
    </source>
</evidence>
<keyword evidence="6" id="KW-0963">Cytoplasm</keyword>
<dbReference type="PROSITE" id="PS00906">
    <property type="entry name" value="UROD_1"/>
    <property type="match status" value="1"/>
</dbReference>
<comment type="similarity">
    <text evidence="3 13">Belongs to the uroporphyrinogen decarboxylase family.</text>
</comment>
<name>A0A914AVT2_PATMI</name>
<evidence type="ECO:0000256" key="7">
    <source>
        <dbReference type="ARBA" id="ARBA00022793"/>
    </source>
</evidence>
<proteinExistence type="inferred from homology"/>
<evidence type="ECO:0000256" key="13">
    <source>
        <dbReference type="RuleBase" id="RU004169"/>
    </source>
</evidence>
<evidence type="ECO:0000259" key="15">
    <source>
        <dbReference type="PROSITE" id="PS00906"/>
    </source>
</evidence>
<dbReference type="EC" id="4.1.1.37" evidence="4 12"/>
<dbReference type="InterPro" id="IPR038071">
    <property type="entry name" value="UROD/MetE-like_sf"/>
</dbReference>
<comment type="catalytic activity">
    <reaction evidence="11">
        <text>uroporphyrinogen III + 4 H(+) = coproporphyrinogen III + 4 CO2</text>
        <dbReference type="Rhea" id="RHEA:19865"/>
        <dbReference type="ChEBI" id="CHEBI:15378"/>
        <dbReference type="ChEBI" id="CHEBI:16526"/>
        <dbReference type="ChEBI" id="CHEBI:57308"/>
        <dbReference type="ChEBI" id="CHEBI:57309"/>
        <dbReference type="EC" id="4.1.1.37"/>
    </reaction>
    <physiologicalReaction direction="left-to-right" evidence="11">
        <dbReference type="Rhea" id="RHEA:19866"/>
    </physiologicalReaction>
</comment>
<protein>
    <recommendedName>
        <fullName evidence="5 12">Uroporphyrinogen decarboxylase</fullName>
        <ecNumber evidence="4 12">4.1.1.37</ecNumber>
    </recommendedName>
</protein>
<evidence type="ECO:0000256" key="1">
    <source>
        <dbReference type="ARBA" id="ARBA00004496"/>
    </source>
</evidence>
<evidence type="ECO:0000256" key="6">
    <source>
        <dbReference type="ARBA" id="ARBA00022490"/>
    </source>
</evidence>
<sequence>MDPNRDQKPCPKELEMCLEQARPGSNSSNNDDLCVARASSDFENGNEELADKNVSKDSSSQINDPSFQSGGETSSAPQPSTDCVTIIGLKGNGRGYIIEGYIFIRDRCRNGNMYLKCRNRSCKARAIISRLNYVSLAGSCHEPLCPPAGNLINYNCLSQIIPTCQDAIPPKLGINSLSARDYFFPEVLPESGESENFHVSCLYPNGDDFPDQTDARSNPNDSGDVDGYINADEEEDVDQDYSHPSSASYSSLRLHHASALPLQSRPMKRIRYRDEDSAARSSRPYPVGINPIAHMMEKVPEAGLDEEGPPTKKHQAHPPKQQFVAPRQNSQQIQAIFRAFSEVRKKVKQLQKYQNFPPLKNDLILRAARGEKTERVPVWVMRQAGRYLPEFQATRKEHDFFEICQTPELACEVTLQPIARFDLDAAIIFSDILVIPQVLGIHVDMVTGKGLVFDNTLTSPEDLARLHSDVDVTDALSYVFDAITLTRRRLEGKVPLIGFSGAPWTLMGYCIEGTGNSTTLSKAKKWLYAHPEQSHKLLQLLTDKIVDYLVGQVLAGAQLLQVFDSNVGVLGHDLFMTFALPYLKEIVTRVKSTLRETNNEPVPMIVFAKGCHYAIEELSKIGYDVISLDWTIQPEVARAKASSDVSLQGNLDPCAMYSSKDDIEGLVGKMLNRFGTQRYIANLGHGVYPDFDPEHVRTFIDTVHAQSEAINKRDAKGSGR</sequence>
<dbReference type="GO" id="GO:0004853">
    <property type="term" value="F:uroporphyrinogen decarboxylase activity"/>
    <property type="evidence" value="ECO:0007669"/>
    <property type="project" value="UniProtKB-EC"/>
</dbReference>
<dbReference type="PROSITE" id="PS00907">
    <property type="entry name" value="UROD_2"/>
    <property type="match status" value="1"/>
</dbReference>
<dbReference type="PANTHER" id="PTHR21091:SF169">
    <property type="entry name" value="UROPORPHYRINOGEN DECARBOXYLASE"/>
    <property type="match status" value="1"/>
</dbReference>
<reference evidence="17" key="1">
    <citation type="submission" date="2022-11" db="UniProtKB">
        <authorList>
            <consortium name="EnsemblMetazoa"/>
        </authorList>
    </citation>
    <scope>IDENTIFICATION</scope>
</reference>
<evidence type="ECO:0000256" key="14">
    <source>
        <dbReference type="SAM" id="MobiDB-lite"/>
    </source>
</evidence>
<evidence type="ECO:0000256" key="8">
    <source>
        <dbReference type="ARBA" id="ARBA00023133"/>
    </source>
</evidence>
<dbReference type="InterPro" id="IPR006361">
    <property type="entry name" value="Uroporphyrinogen_deCO2ase_HemE"/>
</dbReference>
<evidence type="ECO:0000256" key="3">
    <source>
        <dbReference type="ARBA" id="ARBA00009935"/>
    </source>
</evidence>
<dbReference type="SUPFAM" id="SSF51726">
    <property type="entry name" value="UROD/MetE-like"/>
    <property type="match status" value="1"/>
</dbReference>
<evidence type="ECO:0000256" key="4">
    <source>
        <dbReference type="ARBA" id="ARBA00012288"/>
    </source>
</evidence>
<dbReference type="Pfam" id="PF01208">
    <property type="entry name" value="URO-D"/>
    <property type="match status" value="1"/>
</dbReference>
<organism evidence="17 18">
    <name type="scientific">Patiria miniata</name>
    <name type="common">Bat star</name>
    <name type="synonym">Asterina miniata</name>
    <dbReference type="NCBI Taxonomy" id="46514"/>
    <lineage>
        <taxon>Eukaryota</taxon>
        <taxon>Metazoa</taxon>
        <taxon>Echinodermata</taxon>
        <taxon>Eleutherozoa</taxon>
        <taxon>Asterozoa</taxon>
        <taxon>Asteroidea</taxon>
        <taxon>Valvatacea</taxon>
        <taxon>Valvatida</taxon>
        <taxon>Asterinidae</taxon>
        <taxon>Patiria</taxon>
    </lineage>
</organism>
<evidence type="ECO:0000259" key="16">
    <source>
        <dbReference type="PROSITE" id="PS00907"/>
    </source>
</evidence>
<keyword evidence="9 12" id="KW-0456">Lyase</keyword>
<dbReference type="CDD" id="cd00717">
    <property type="entry name" value="URO-D"/>
    <property type="match status" value="1"/>
</dbReference>
<dbReference type="FunFam" id="3.20.20.210:FF:000004">
    <property type="entry name" value="Uroporphyrinogen decarboxylase"/>
    <property type="match status" value="1"/>
</dbReference>
<dbReference type="Gene3D" id="2.20.25.240">
    <property type="match status" value="1"/>
</dbReference>
<dbReference type="RefSeq" id="XP_038067803.1">
    <property type="nucleotide sequence ID" value="XM_038211875.1"/>
</dbReference>
<dbReference type="CTD" id="7389"/>
<dbReference type="HAMAP" id="MF_00218">
    <property type="entry name" value="URO_D"/>
    <property type="match status" value="1"/>
</dbReference>
<evidence type="ECO:0000256" key="5">
    <source>
        <dbReference type="ARBA" id="ARBA00014308"/>
    </source>
</evidence>
<feature type="compositionally biased region" description="Basic and acidic residues" evidence="14">
    <location>
        <begin position="1"/>
        <end position="15"/>
    </location>
</feature>
<dbReference type="Gene3D" id="3.20.20.210">
    <property type="match status" value="1"/>
</dbReference>
<feature type="region of interest" description="Disordered" evidence="14">
    <location>
        <begin position="1"/>
        <end position="33"/>
    </location>
</feature>
<evidence type="ECO:0000256" key="12">
    <source>
        <dbReference type="RuleBase" id="RU000554"/>
    </source>
</evidence>
<feature type="domain" description="Uroporphyrinogen decarboxylase (URO-D)" evidence="15">
    <location>
        <begin position="377"/>
        <end position="386"/>
    </location>
</feature>
<comment type="pathway">
    <text evidence="2 12">Porphyrin-containing compound metabolism; protoporphyrin-IX biosynthesis; coproporphyrinogen-III from 5-aminolevulinate: step 4/4.</text>
</comment>
<evidence type="ECO:0000256" key="9">
    <source>
        <dbReference type="ARBA" id="ARBA00023239"/>
    </source>
</evidence>
<dbReference type="OrthoDB" id="339900at2759"/>
<evidence type="ECO:0000313" key="17">
    <source>
        <dbReference type="EnsemblMetazoa" id="XP_038067803.1"/>
    </source>
</evidence>
<keyword evidence="10 12" id="KW-0627">Porphyrin biosynthesis</keyword>
<dbReference type="InterPro" id="IPR000257">
    <property type="entry name" value="Uroporphyrinogen_deCOase"/>
</dbReference>
<dbReference type="NCBIfam" id="TIGR01464">
    <property type="entry name" value="hemE"/>
    <property type="match status" value="1"/>
</dbReference>
<dbReference type="Proteomes" id="UP000887568">
    <property type="component" value="Unplaced"/>
</dbReference>
<dbReference type="PANTHER" id="PTHR21091">
    <property type="entry name" value="METHYLTETRAHYDROFOLATE:HOMOCYSTEINE METHYLTRANSFERASE RELATED"/>
    <property type="match status" value="1"/>
</dbReference>
<keyword evidence="7 12" id="KW-0210">Decarboxylase</keyword>
<accession>A0A914AVT2</accession>
<dbReference type="GeneID" id="119737478"/>
<evidence type="ECO:0000313" key="18">
    <source>
        <dbReference type="Proteomes" id="UP000887568"/>
    </source>
</evidence>
<feature type="domain" description="Uroporphyrinogen decarboxylase (URO-D)" evidence="16">
    <location>
        <begin position="497"/>
        <end position="513"/>
    </location>
</feature>
<comment type="subcellular location">
    <subcellularLocation>
        <location evidence="1">Cytoplasm</location>
    </subcellularLocation>
</comment>
<dbReference type="GO" id="GO:0006783">
    <property type="term" value="P:heme biosynthetic process"/>
    <property type="evidence" value="ECO:0007669"/>
    <property type="project" value="UniProtKB-KW"/>
</dbReference>
<keyword evidence="8" id="KW-0350">Heme biosynthesis</keyword>
<keyword evidence="18" id="KW-1185">Reference proteome</keyword>
<feature type="region of interest" description="Disordered" evidence="14">
    <location>
        <begin position="208"/>
        <end position="228"/>
    </location>
</feature>
<feature type="compositionally biased region" description="Polar residues" evidence="14">
    <location>
        <begin position="56"/>
        <end position="79"/>
    </location>
</feature>
<dbReference type="AlphaFoldDB" id="A0A914AVT2"/>
<evidence type="ECO:0000256" key="11">
    <source>
        <dbReference type="ARBA" id="ARBA00048411"/>
    </source>
</evidence>